<dbReference type="PROSITE" id="PS51272">
    <property type="entry name" value="SLH"/>
    <property type="match status" value="3"/>
</dbReference>
<dbReference type="STRING" id="1469647.BC351_02200"/>
<reference evidence="4" key="1">
    <citation type="submission" date="2016-07" db="EMBL/GenBank/DDBJ databases">
        <authorList>
            <person name="Florea S."/>
            <person name="Webb J.S."/>
            <person name="Jaromczyk J."/>
            <person name="Schardl C.L."/>
        </authorList>
    </citation>
    <scope>NUCLEOTIDE SEQUENCE [LARGE SCALE GENOMIC DNA]</scope>
    <source>
        <strain evidence="4">CY1</strain>
    </source>
</reference>
<feature type="chain" id="PRO_5012663378" evidence="1">
    <location>
        <begin position="25"/>
        <end position="302"/>
    </location>
</feature>
<protein>
    <submittedName>
        <fullName evidence="3">S-layer protein</fullName>
    </submittedName>
</protein>
<evidence type="ECO:0000256" key="1">
    <source>
        <dbReference type="SAM" id="SignalP"/>
    </source>
</evidence>
<sequence length="302" mass="33040">MNKLATLTLSSILLGSLTFNTAFAFSDVESGQAEAISALYKQGVVSGVDSDHFVPKGKISYAQSVQLIVKGLDLNLELIDFVKQPLASDTFKNVPDDAWFANAFVIAQYNGVDIPKDVNPNATITREQFGHMLMQALEKKGNFPMINIKLEVKDEDQMTPEFQGTLLRMIHYKITSLDKDGKLNPKAELTRGEAATWVYNAAKVLAAHSEQPVIKENVTVSVEKVNDDVNKITLSRESKPSSGYEIAITGINFNEDGNAVISYTLTDPKPDSMNAMVITEPKAVTYVSSKYKAVAEPAAVNE</sequence>
<dbReference type="RefSeq" id="WP_079409067.1">
    <property type="nucleotide sequence ID" value="NZ_MBTG01000001.1"/>
</dbReference>
<keyword evidence="4" id="KW-1185">Reference proteome</keyword>
<comment type="caution">
    <text evidence="3">The sequence shown here is derived from an EMBL/GenBank/DDBJ whole genome shotgun (WGS) entry which is preliminary data.</text>
</comment>
<name>A0A1V4HTB7_9BACL</name>
<evidence type="ECO:0000259" key="2">
    <source>
        <dbReference type="PROSITE" id="PS51272"/>
    </source>
</evidence>
<feature type="signal peptide" evidence="1">
    <location>
        <begin position="1"/>
        <end position="24"/>
    </location>
</feature>
<organism evidence="3 4">
    <name type="scientific">Paenibacillus ferrarius</name>
    <dbReference type="NCBI Taxonomy" id="1469647"/>
    <lineage>
        <taxon>Bacteria</taxon>
        <taxon>Bacillati</taxon>
        <taxon>Bacillota</taxon>
        <taxon>Bacilli</taxon>
        <taxon>Bacillales</taxon>
        <taxon>Paenibacillaceae</taxon>
        <taxon>Paenibacillus</taxon>
    </lineage>
</organism>
<keyword evidence="1" id="KW-0732">Signal</keyword>
<dbReference type="OrthoDB" id="1738667at2"/>
<dbReference type="InterPro" id="IPR025748">
    <property type="entry name" value="PrcB_C_dom"/>
</dbReference>
<evidence type="ECO:0000313" key="3">
    <source>
        <dbReference type="EMBL" id="OPH62072.1"/>
    </source>
</evidence>
<proteinExistence type="predicted"/>
<dbReference type="InterPro" id="IPR001119">
    <property type="entry name" value="SLH_dom"/>
</dbReference>
<accession>A0A1V4HTB7</accession>
<feature type="domain" description="SLH" evidence="2">
    <location>
        <begin position="149"/>
        <end position="212"/>
    </location>
</feature>
<dbReference type="EMBL" id="MBTG01000001">
    <property type="protein sequence ID" value="OPH62072.1"/>
    <property type="molecule type" value="Genomic_DNA"/>
</dbReference>
<dbReference type="Pfam" id="PF00395">
    <property type="entry name" value="SLH"/>
    <property type="match status" value="2"/>
</dbReference>
<evidence type="ECO:0000313" key="4">
    <source>
        <dbReference type="Proteomes" id="UP000190626"/>
    </source>
</evidence>
<gene>
    <name evidence="3" type="ORF">BC351_02200</name>
</gene>
<dbReference type="Proteomes" id="UP000190626">
    <property type="component" value="Unassembled WGS sequence"/>
</dbReference>
<dbReference type="AlphaFoldDB" id="A0A1V4HTB7"/>
<dbReference type="Pfam" id="PF14343">
    <property type="entry name" value="PrcB_C"/>
    <property type="match status" value="1"/>
</dbReference>
<feature type="domain" description="SLH" evidence="2">
    <location>
        <begin position="87"/>
        <end position="147"/>
    </location>
</feature>
<feature type="domain" description="SLH" evidence="2">
    <location>
        <begin position="19"/>
        <end position="82"/>
    </location>
</feature>